<keyword evidence="2 4" id="KW-0479">Metal-binding</keyword>
<dbReference type="InterPro" id="IPR036909">
    <property type="entry name" value="Cyt_c-like_dom_sf"/>
</dbReference>
<proteinExistence type="predicted"/>
<gene>
    <name evidence="7" type="ORF">OL599_22405</name>
</gene>
<feature type="domain" description="Cytochrome c" evidence="6">
    <location>
        <begin position="179"/>
        <end position="267"/>
    </location>
</feature>
<keyword evidence="8" id="KW-1185">Reference proteome</keyword>
<reference evidence="7" key="2">
    <citation type="submission" date="2022-10" db="EMBL/GenBank/DDBJ databases">
        <authorList>
            <person name="Trinh H.N."/>
        </authorList>
    </citation>
    <scope>NUCLEOTIDE SEQUENCE</scope>
    <source>
        <strain evidence="7">RN2-1</strain>
    </source>
</reference>
<evidence type="ECO:0000256" key="4">
    <source>
        <dbReference type="PROSITE-ProRule" id="PRU00433"/>
    </source>
</evidence>
<dbReference type="PROSITE" id="PS51007">
    <property type="entry name" value="CYTC"/>
    <property type="match status" value="1"/>
</dbReference>
<dbReference type="Pfam" id="PF00034">
    <property type="entry name" value="Cytochrom_C"/>
    <property type="match status" value="1"/>
</dbReference>
<reference evidence="7" key="1">
    <citation type="submission" date="2022-09" db="EMBL/GenBank/DDBJ databases">
        <title>Rhodovastum sp. nov. RN2-1 isolated from soil in Seongnam, South Korea.</title>
        <authorList>
            <person name="Le N.T."/>
        </authorList>
    </citation>
    <scope>NUCLEOTIDE SEQUENCE</scope>
    <source>
        <strain evidence="7">RN2-1</strain>
    </source>
</reference>
<comment type="caution">
    <text evidence="7">The sequence shown here is derived from an EMBL/GenBank/DDBJ whole genome shotgun (WGS) entry which is preliminary data.</text>
</comment>
<evidence type="ECO:0000256" key="3">
    <source>
        <dbReference type="ARBA" id="ARBA00023004"/>
    </source>
</evidence>
<dbReference type="InterPro" id="IPR009056">
    <property type="entry name" value="Cyt_c-like_dom"/>
</dbReference>
<name>A0AA41YPI6_9PROT</name>
<dbReference type="EMBL" id="JAPDNT010000035">
    <property type="protein sequence ID" value="MCW3477324.1"/>
    <property type="molecule type" value="Genomic_DNA"/>
</dbReference>
<evidence type="ECO:0000256" key="1">
    <source>
        <dbReference type="ARBA" id="ARBA00022617"/>
    </source>
</evidence>
<keyword evidence="1 4" id="KW-0349">Heme</keyword>
<keyword evidence="3 4" id="KW-0408">Iron</keyword>
<protein>
    <submittedName>
        <fullName evidence="7">Cytochrome c</fullName>
    </submittedName>
</protein>
<dbReference type="SUPFAM" id="SSF46626">
    <property type="entry name" value="Cytochrome c"/>
    <property type="match status" value="1"/>
</dbReference>
<feature type="chain" id="PRO_5041320191" evidence="5">
    <location>
        <begin position="21"/>
        <end position="269"/>
    </location>
</feature>
<dbReference type="RefSeq" id="WP_264716266.1">
    <property type="nucleotide sequence ID" value="NZ_JAPDNT010000035.1"/>
</dbReference>
<organism evidence="7 8">
    <name type="scientific">Limobrevibacterium gyesilva</name>
    <dbReference type="NCBI Taxonomy" id="2991712"/>
    <lineage>
        <taxon>Bacteria</taxon>
        <taxon>Pseudomonadati</taxon>
        <taxon>Pseudomonadota</taxon>
        <taxon>Alphaproteobacteria</taxon>
        <taxon>Acetobacterales</taxon>
        <taxon>Acetobacteraceae</taxon>
        <taxon>Limobrevibacterium</taxon>
    </lineage>
</organism>
<dbReference type="Gene3D" id="1.10.760.10">
    <property type="entry name" value="Cytochrome c-like domain"/>
    <property type="match status" value="1"/>
</dbReference>
<feature type="signal peptide" evidence="5">
    <location>
        <begin position="1"/>
        <end position="20"/>
    </location>
</feature>
<evidence type="ECO:0000256" key="2">
    <source>
        <dbReference type="ARBA" id="ARBA00022723"/>
    </source>
</evidence>
<dbReference type="AlphaFoldDB" id="A0AA41YPI6"/>
<evidence type="ECO:0000259" key="6">
    <source>
        <dbReference type="PROSITE" id="PS51007"/>
    </source>
</evidence>
<accession>A0AA41YPI6</accession>
<evidence type="ECO:0000313" key="7">
    <source>
        <dbReference type="EMBL" id="MCW3477324.1"/>
    </source>
</evidence>
<sequence>MIGRLVLILLLLCRVLPAGAAEPVLTLSVGDSEQRFSVAGLLARPDAADLAVPRDASYGRAMSYRAVPLRALLAMLPQGAIDTLEARATDGFVSQLPFAIVAGGAAIPWIAVEDPAHPWPNLPGKAVSAGPFYLVWEHPERAGISAEQWPYALSGLAGVAPPAQRWPALAVAAALPPDAPARRGQAVFAVQCLPCHRLHGAGAGEMGPDLGSPMPAVRYMTIPGLRALIRDPKSVRAWPQQQMPAFDAAALPDADLDALIAYLQHLAAR</sequence>
<dbReference type="GO" id="GO:0046872">
    <property type="term" value="F:metal ion binding"/>
    <property type="evidence" value="ECO:0007669"/>
    <property type="project" value="UniProtKB-KW"/>
</dbReference>
<dbReference type="GO" id="GO:0009055">
    <property type="term" value="F:electron transfer activity"/>
    <property type="evidence" value="ECO:0007669"/>
    <property type="project" value="InterPro"/>
</dbReference>
<dbReference type="GO" id="GO:0020037">
    <property type="term" value="F:heme binding"/>
    <property type="evidence" value="ECO:0007669"/>
    <property type="project" value="InterPro"/>
</dbReference>
<evidence type="ECO:0000256" key="5">
    <source>
        <dbReference type="SAM" id="SignalP"/>
    </source>
</evidence>
<keyword evidence="5" id="KW-0732">Signal</keyword>
<evidence type="ECO:0000313" key="8">
    <source>
        <dbReference type="Proteomes" id="UP001165679"/>
    </source>
</evidence>
<dbReference type="Proteomes" id="UP001165679">
    <property type="component" value="Unassembled WGS sequence"/>
</dbReference>